<keyword evidence="2" id="KW-1185">Reference proteome</keyword>
<dbReference type="EMBL" id="LGRX02034361">
    <property type="protein sequence ID" value="KAK3238005.1"/>
    <property type="molecule type" value="Genomic_DNA"/>
</dbReference>
<gene>
    <name evidence="1" type="ORF">CYMTET_51956</name>
</gene>
<dbReference type="Proteomes" id="UP001190700">
    <property type="component" value="Unassembled WGS sequence"/>
</dbReference>
<dbReference type="AlphaFoldDB" id="A0AAE0BL65"/>
<reference evidence="1 2" key="1">
    <citation type="journal article" date="2015" name="Genome Biol. Evol.">
        <title>Comparative Genomics of a Bacterivorous Green Alga Reveals Evolutionary Causalities and Consequences of Phago-Mixotrophic Mode of Nutrition.</title>
        <authorList>
            <person name="Burns J.A."/>
            <person name="Paasch A."/>
            <person name="Narechania A."/>
            <person name="Kim E."/>
        </authorList>
    </citation>
    <scope>NUCLEOTIDE SEQUENCE [LARGE SCALE GENOMIC DNA]</scope>
    <source>
        <strain evidence="1 2">PLY_AMNH</strain>
    </source>
</reference>
<organism evidence="1 2">
    <name type="scientific">Cymbomonas tetramitiformis</name>
    <dbReference type="NCBI Taxonomy" id="36881"/>
    <lineage>
        <taxon>Eukaryota</taxon>
        <taxon>Viridiplantae</taxon>
        <taxon>Chlorophyta</taxon>
        <taxon>Pyramimonadophyceae</taxon>
        <taxon>Pyramimonadales</taxon>
        <taxon>Pyramimonadaceae</taxon>
        <taxon>Cymbomonas</taxon>
    </lineage>
</organism>
<evidence type="ECO:0000313" key="1">
    <source>
        <dbReference type="EMBL" id="KAK3238005.1"/>
    </source>
</evidence>
<feature type="non-terminal residue" evidence="1">
    <location>
        <position position="1"/>
    </location>
</feature>
<sequence length="94" mass="10879">EPTVAWPRPLSIWRRKEADCPPCCTTPSTYSLQAIMSRHPAMQLWLGHRKCQKGKELQRKDSKVSDRAYFKRFGEGHHGNKAMKSHLMKISLIC</sequence>
<name>A0AAE0BL65_9CHLO</name>
<evidence type="ECO:0000313" key="2">
    <source>
        <dbReference type="Proteomes" id="UP001190700"/>
    </source>
</evidence>
<protein>
    <submittedName>
        <fullName evidence="1">Uncharacterized protein</fullName>
    </submittedName>
</protein>
<accession>A0AAE0BL65</accession>
<feature type="non-terminal residue" evidence="1">
    <location>
        <position position="94"/>
    </location>
</feature>
<proteinExistence type="predicted"/>
<comment type="caution">
    <text evidence="1">The sequence shown here is derived from an EMBL/GenBank/DDBJ whole genome shotgun (WGS) entry which is preliminary data.</text>
</comment>